<dbReference type="InterPro" id="IPR011856">
    <property type="entry name" value="tRNA_endonuc-like_dom_sf"/>
</dbReference>
<gene>
    <name evidence="3" type="ORF">JOC49_000081</name>
</gene>
<dbReference type="PANTHER" id="PTHR34039">
    <property type="entry name" value="UPF0102 PROTEIN YRAN"/>
    <property type="match status" value="1"/>
</dbReference>
<name>A0ABS2MME2_9FIRM</name>
<keyword evidence="3" id="KW-0255">Endonuclease</keyword>
<dbReference type="SUPFAM" id="SSF52980">
    <property type="entry name" value="Restriction endonuclease-like"/>
    <property type="match status" value="1"/>
</dbReference>
<dbReference type="Gene3D" id="3.40.1350.10">
    <property type="match status" value="1"/>
</dbReference>
<organism evidence="3 4">
    <name type="scientific">Fusibacter tunisiensis</name>
    <dbReference type="NCBI Taxonomy" id="1008308"/>
    <lineage>
        <taxon>Bacteria</taxon>
        <taxon>Bacillati</taxon>
        <taxon>Bacillota</taxon>
        <taxon>Clostridia</taxon>
        <taxon>Eubacteriales</taxon>
        <taxon>Eubacteriales Family XII. Incertae Sedis</taxon>
        <taxon>Fusibacter</taxon>
    </lineage>
</organism>
<comment type="similarity">
    <text evidence="1 2">Belongs to the UPF0102 family.</text>
</comment>
<keyword evidence="3" id="KW-0540">Nuclease</keyword>
<dbReference type="GO" id="GO:0004519">
    <property type="term" value="F:endonuclease activity"/>
    <property type="evidence" value="ECO:0007669"/>
    <property type="project" value="UniProtKB-KW"/>
</dbReference>
<comment type="caution">
    <text evidence="3">The sequence shown here is derived from an EMBL/GenBank/DDBJ whole genome shotgun (WGS) entry which is preliminary data.</text>
</comment>
<dbReference type="PANTHER" id="PTHR34039:SF1">
    <property type="entry name" value="UPF0102 PROTEIN YRAN"/>
    <property type="match status" value="1"/>
</dbReference>
<reference evidence="3 4" key="1">
    <citation type="submission" date="2021-01" db="EMBL/GenBank/DDBJ databases">
        <title>Genomic Encyclopedia of Type Strains, Phase IV (KMG-IV): sequencing the most valuable type-strain genomes for metagenomic binning, comparative biology and taxonomic classification.</title>
        <authorList>
            <person name="Goeker M."/>
        </authorList>
    </citation>
    <scope>NUCLEOTIDE SEQUENCE [LARGE SCALE GENOMIC DNA]</scope>
    <source>
        <strain evidence="3 4">DSM 24436</strain>
    </source>
</reference>
<accession>A0ABS2MME2</accession>
<evidence type="ECO:0000256" key="1">
    <source>
        <dbReference type="ARBA" id="ARBA00006738"/>
    </source>
</evidence>
<dbReference type="NCBIfam" id="NF009150">
    <property type="entry name" value="PRK12497.1-3"/>
    <property type="match status" value="1"/>
</dbReference>
<protein>
    <recommendedName>
        <fullName evidence="2">UPF0102 protein JOC49_000081</fullName>
    </recommendedName>
</protein>
<sequence length="117" mass="13947">MNKRDVGAMGEGIAEKWLEKRGFTCLCRNYYSRYGEIDLIFEKDKTLYFVEVKYRRSLYYGNAVNLLNKGKVSRMRQTASKYISENYKAFIKYKLSYIGILEMDSKIEYTWIEDLLV</sequence>
<evidence type="ECO:0000256" key="2">
    <source>
        <dbReference type="HAMAP-Rule" id="MF_00048"/>
    </source>
</evidence>
<keyword evidence="4" id="KW-1185">Reference proteome</keyword>
<dbReference type="InterPro" id="IPR011335">
    <property type="entry name" value="Restrct_endonuc-II-like"/>
</dbReference>
<dbReference type="EMBL" id="JAFBDT010000001">
    <property type="protein sequence ID" value="MBM7560572.1"/>
    <property type="molecule type" value="Genomic_DNA"/>
</dbReference>
<proteinExistence type="inferred from homology"/>
<keyword evidence="3" id="KW-0378">Hydrolase</keyword>
<evidence type="ECO:0000313" key="4">
    <source>
        <dbReference type="Proteomes" id="UP000767854"/>
    </source>
</evidence>
<evidence type="ECO:0000313" key="3">
    <source>
        <dbReference type="EMBL" id="MBM7560572.1"/>
    </source>
</evidence>
<dbReference type="Proteomes" id="UP000767854">
    <property type="component" value="Unassembled WGS sequence"/>
</dbReference>
<dbReference type="HAMAP" id="MF_00048">
    <property type="entry name" value="UPF0102"/>
    <property type="match status" value="1"/>
</dbReference>
<dbReference type="InterPro" id="IPR003509">
    <property type="entry name" value="UPF0102_YraN-like"/>
</dbReference>
<dbReference type="Pfam" id="PF02021">
    <property type="entry name" value="UPF0102"/>
    <property type="match status" value="1"/>
</dbReference>
<dbReference type="RefSeq" id="WP_204661095.1">
    <property type="nucleotide sequence ID" value="NZ_JAFBDT010000001.1"/>
</dbReference>